<name>A0A3M7RKC5_BRAPC</name>
<keyword evidence="2" id="KW-1185">Reference proteome</keyword>
<dbReference type="Proteomes" id="UP000276133">
    <property type="component" value="Unassembled WGS sequence"/>
</dbReference>
<dbReference type="EMBL" id="REGN01003181">
    <property type="protein sequence ID" value="RNA24023.1"/>
    <property type="molecule type" value="Genomic_DNA"/>
</dbReference>
<comment type="caution">
    <text evidence="1">The sequence shown here is derived from an EMBL/GenBank/DDBJ whole genome shotgun (WGS) entry which is preliminary data.</text>
</comment>
<dbReference type="AlphaFoldDB" id="A0A3M7RKC5"/>
<accession>A0A3M7RKC5</accession>
<sequence>MPVSILGVTHRPQFLVMSLSCVRGRCSRSTTKGIPWSNPSLDNWIFQASALNDLTAETKQDRSKLNRSFIQRENRKKAAFFKNFYLSSIQKHKTKKKISEKKSQRKYKKGKSYTINKKKSTTLNLFLEISHCISFQGLPELLLLETELVSSYRFSVEETHLGDTPNNLAISFCFLFPIFSRPTICHFYGLNTFFYPNNQFSSKTINNRVYKRPELKIFLMSKNLSPKIFAIIFCNNLLSLLTLSIECSIKIQTPPGFNTRYTWFITFK</sequence>
<evidence type="ECO:0000313" key="1">
    <source>
        <dbReference type="EMBL" id="RNA24023.1"/>
    </source>
</evidence>
<evidence type="ECO:0000313" key="2">
    <source>
        <dbReference type="Proteomes" id="UP000276133"/>
    </source>
</evidence>
<reference evidence="1 2" key="1">
    <citation type="journal article" date="2018" name="Sci. Rep.">
        <title>Genomic signatures of local adaptation to the degree of environmental predictability in rotifers.</title>
        <authorList>
            <person name="Franch-Gras L."/>
            <person name="Hahn C."/>
            <person name="Garcia-Roger E.M."/>
            <person name="Carmona M.J."/>
            <person name="Serra M."/>
            <person name="Gomez A."/>
        </authorList>
    </citation>
    <scope>NUCLEOTIDE SEQUENCE [LARGE SCALE GENOMIC DNA]</scope>
    <source>
        <strain evidence="1">HYR1</strain>
    </source>
</reference>
<protein>
    <submittedName>
        <fullName evidence="1">Uncharacterized protein</fullName>
    </submittedName>
</protein>
<organism evidence="1 2">
    <name type="scientific">Brachionus plicatilis</name>
    <name type="common">Marine rotifer</name>
    <name type="synonym">Brachionus muelleri</name>
    <dbReference type="NCBI Taxonomy" id="10195"/>
    <lineage>
        <taxon>Eukaryota</taxon>
        <taxon>Metazoa</taxon>
        <taxon>Spiralia</taxon>
        <taxon>Gnathifera</taxon>
        <taxon>Rotifera</taxon>
        <taxon>Eurotatoria</taxon>
        <taxon>Monogononta</taxon>
        <taxon>Pseudotrocha</taxon>
        <taxon>Ploima</taxon>
        <taxon>Brachionidae</taxon>
        <taxon>Brachionus</taxon>
    </lineage>
</organism>
<gene>
    <name evidence="1" type="ORF">BpHYR1_001161</name>
</gene>
<proteinExistence type="predicted"/>